<reference evidence="2" key="1">
    <citation type="journal article" date="2020" name="Nature">
        <title>Giant virus diversity and host interactions through global metagenomics.</title>
        <authorList>
            <person name="Schulz F."/>
            <person name="Roux S."/>
            <person name="Paez-Espino D."/>
            <person name="Jungbluth S."/>
            <person name="Walsh D.A."/>
            <person name="Denef V.J."/>
            <person name="McMahon K.D."/>
            <person name="Konstantinidis K.T."/>
            <person name="Eloe-Fadrosh E.A."/>
            <person name="Kyrpides N.C."/>
            <person name="Woyke T."/>
        </authorList>
    </citation>
    <scope>NUCLEOTIDE SEQUENCE</scope>
    <source>
        <strain evidence="2">GVMAG-M-3300020185-33</strain>
    </source>
</reference>
<proteinExistence type="predicted"/>
<evidence type="ECO:0000256" key="1">
    <source>
        <dbReference type="SAM" id="Coils"/>
    </source>
</evidence>
<accession>A0A6C0C3B3</accession>
<name>A0A6C0C3B3_9ZZZZ</name>
<protein>
    <submittedName>
        <fullName evidence="2">Uncharacterized protein</fullName>
    </submittedName>
</protein>
<organism evidence="2">
    <name type="scientific">viral metagenome</name>
    <dbReference type="NCBI Taxonomy" id="1070528"/>
    <lineage>
        <taxon>unclassified sequences</taxon>
        <taxon>metagenomes</taxon>
        <taxon>organismal metagenomes</taxon>
    </lineage>
</organism>
<dbReference type="PANTHER" id="PTHR28661">
    <property type="entry name" value="SJOEGREN SYNDROME NUCLEAR AUTOANTIGEN 1"/>
    <property type="match status" value="1"/>
</dbReference>
<evidence type="ECO:0000313" key="2">
    <source>
        <dbReference type="EMBL" id="QHS99087.1"/>
    </source>
</evidence>
<feature type="coiled-coil region" evidence="1">
    <location>
        <begin position="19"/>
        <end position="53"/>
    </location>
</feature>
<dbReference type="GO" id="GO:0036064">
    <property type="term" value="C:ciliary basal body"/>
    <property type="evidence" value="ECO:0007669"/>
    <property type="project" value="TreeGrafter"/>
</dbReference>
<dbReference type="PANTHER" id="PTHR28661:SF1">
    <property type="entry name" value="MICROTUBULE NUCLEATION FACTOR SSNA1"/>
    <property type="match status" value="1"/>
</dbReference>
<sequence length="107" mass="12642">MALECSTMENYNTQLVNCIDEMHEKRKFIVKKIAKKEEKKTTLLETMTKLQKELTVIDEDLVKCKCVEIKYDQTIKETEIAYMKILESSQTLLHIIKRESNKISKKQ</sequence>
<keyword evidence="1" id="KW-0175">Coiled coil</keyword>
<dbReference type="EMBL" id="MN739334">
    <property type="protein sequence ID" value="QHS99087.1"/>
    <property type="molecule type" value="Genomic_DNA"/>
</dbReference>
<dbReference type="InterPro" id="IPR033362">
    <property type="entry name" value="SSNA1_fam"/>
</dbReference>
<dbReference type="AlphaFoldDB" id="A0A6C0C3B3"/>